<evidence type="ECO:0000256" key="3">
    <source>
        <dbReference type="PIRSR" id="PIRSR623088-1"/>
    </source>
</evidence>
<feature type="binding site" evidence="4">
    <location>
        <position position="208"/>
    </location>
    <ligand>
        <name>Zn(2+)</name>
        <dbReference type="ChEBI" id="CHEBI:29105"/>
        <label>1</label>
    </ligand>
</feature>
<dbReference type="RefSeq" id="XP_004039337.1">
    <property type="nucleotide sequence ID" value="XM_004039289.1"/>
</dbReference>
<reference evidence="7 8" key="1">
    <citation type="submission" date="2011-07" db="EMBL/GenBank/DDBJ databases">
        <authorList>
            <person name="Coyne R."/>
            <person name="Brami D."/>
            <person name="Johnson J."/>
            <person name="Hostetler J."/>
            <person name="Hannick L."/>
            <person name="Clark T."/>
            <person name="Cassidy-Hanley D."/>
            <person name="Inman J."/>
        </authorList>
    </citation>
    <scope>NUCLEOTIDE SEQUENCE [LARGE SCALE GENOMIC DNA]</scope>
    <source>
        <strain evidence="7 8">G5</strain>
    </source>
</reference>
<dbReference type="EC" id="3.1.4.-" evidence="5"/>
<evidence type="ECO:0000259" key="6">
    <source>
        <dbReference type="PROSITE" id="PS51845"/>
    </source>
</evidence>
<dbReference type="SMART" id="SM00471">
    <property type="entry name" value="HDc"/>
    <property type="match status" value="1"/>
</dbReference>
<dbReference type="GO" id="GO:0004114">
    <property type="term" value="F:3',5'-cyclic-nucleotide phosphodiesterase activity"/>
    <property type="evidence" value="ECO:0007669"/>
    <property type="project" value="InterPro"/>
</dbReference>
<dbReference type="Pfam" id="PF00233">
    <property type="entry name" value="PDEase_I"/>
    <property type="match status" value="1"/>
</dbReference>
<feature type="binding site" evidence="4">
    <location>
        <position position="325"/>
    </location>
    <ligand>
        <name>Zn(2+)</name>
        <dbReference type="ChEBI" id="CHEBI:29105"/>
        <label>1</label>
    </ligand>
</feature>
<dbReference type="eggNOG" id="KOG3689">
    <property type="taxonomic scope" value="Eukaryota"/>
</dbReference>
<dbReference type="PANTHER" id="PTHR11347">
    <property type="entry name" value="CYCLIC NUCLEOTIDE PHOSPHODIESTERASE"/>
    <property type="match status" value="1"/>
</dbReference>
<dbReference type="PROSITE" id="PS51845">
    <property type="entry name" value="PDEASE_I_2"/>
    <property type="match status" value="1"/>
</dbReference>
<protein>
    <recommendedName>
        <fullName evidence="5">Phosphodiesterase</fullName>
        <ecNumber evidence="5">3.1.4.-</ecNumber>
    </recommendedName>
</protein>
<dbReference type="EMBL" id="GL983225">
    <property type="protein sequence ID" value="EGR34033.1"/>
    <property type="molecule type" value="Genomic_DNA"/>
</dbReference>
<dbReference type="STRING" id="857967.G0QL72"/>
<proteinExistence type="inferred from homology"/>
<dbReference type="OMA" id="WTMLLME"/>
<keyword evidence="1 4" id="KW-0479">Metal-binding</keyword>
<gene>
    <name evidence="7" type="ORF">IMG5_026540</name>
</gene>
<evidence type="ECO:0000256" key="2">
    <source>
        <dbReference type="ARBA" id="ARBA00022801"/>
    </source>
</evidence>
<dbReference type="InterPro" id="IPR036971">
    <property type="entry name" value="PDEase_catalytic_dom_sf"/>
</dbReference>
<dbReference type="OrthoDB" id="74705at2759"/>
<feature type="binding site" evidence="4">
    <location>
        <position position="208"/>
    </location>
    <ligand>
        <name>Zn(2+)</name>
        <dbReference type="ChEBI" id="CHEBI:29105"/>
        <label>2</label>
    </ligand>
</feature>
<organism evidence="7 8">
    <name type="scientific">Ichthyophthirius multifiliis</name>
    <name type="common">White spot disease agent</name>
    <name type="synonym">Ich</name>
    <dbReference type="NCBI Taxonomy" id="5932"/>
    <lineage>
        <taxon>Eukaryota</taxon>
        <taxon>Sar</taxon>
        <taxon>Alveolata</taxon>
        <taxon>Ciliophora</taxon>
        <taxon>Intramacronucleata</taxon>
        <taxon>Oligohymenophorea</taxon>
        <taxon>Hymenostomatida</taxon>
        <taxon>Ophryoglenina</taxon>
        <taxon>Ichthyophthirius</taxon>
    </lineage>
</organism>
<evidence type="ECO:0000313" key="8">
    <source>
        <dbReference type="Proteomes" id="UP000008983"/>
    </source>
</evidence>
<dbReference type="InterPro" id="IPR003607">
    <property type="entry name" value="HD/PDEase_dom"/>
</dbReference>
<comment type="cofactor">
    <cofactor evidence="5">
        <name>a divalent metal cation</name>
        <dbReference type="ChEBI" id="CHEBI:60240"/>
    </cofactor>
    <text evidence="5">Binds 2 divalent metal cations per subunit. Site 1 may preferentially bind zinc ions, while site 2 has a preference for magnesium and/or manganese ions.</text>
</comment>
<sequence>MSLQEDFTVDSFSNFEPVVILDDIMQNLNIYNDKRIKSIIKKLYSKFTTISTEEKVQIKYVDTQIEMFTEKQREILHNNVHNTPRKNKQVSFTQNVSILHVNPTVINVDDWEFNVMLLQSDEEMYSTAWNILVRNNYVQTYNIKEQTFANFIKQMQLLYNKNNNPFHNFQHGLSVMQSCYMLSKCKKAVQAMKNIDIFTVVFSGLCHDVGHTGRTNNFEVLIQSKLAIRYNDKSVLEQHHLANTFKILKLESINCNVFENLERTEYANVRRQMISNILYTDIKQHFKLKQDFEIFWKNNIDNNKSIQLNDNELELLSGMIIHTADFTGAAKSFPLARKWSERVNQEFIQQYVEEGQRNVDQTPFMKDLDQLHVMAKAEKGFLTVIVLPLWQSLNDFYDGELQQNVININDSIEQWGKLALQVPTQNQIEKDENNQK</sequence>
<feature type="binding site" evidence="4">
    <location>
        <position position="171"/>
    </location>
    <ligand>
        <name>Zn(2+)</name>
        <dbReference type="ChEBI" id="CHEBI:29105"/>
        <label>1</label>
    </ligand>
</feature>
<accession>G0QL72</accession>
<dbReference type="PRINTS" id="PR00387">
    <property type="entry name" value="PDIESTERASE1"/>
</dbReference>
<evidence type="ECO:0000256" key="1">
    <source>
        <dbReference type="ARBA" id="ARBA00022723"/>
    </source>
</evidence>
<dbReference type="Proteomes" id="UP000008983">
    <property type="component" value="Unassembled WGS sequence"/>
</dbReference>
<dbReference type="AlphaFoldDB" id="G0QL72"/>
<dbReference type="GO" id="GO:0046872">
    <property type="term" value="F:metal ion binding"/>
    <property type="evidence" value="ECO:0007669"/>
    <property type="project" value="UniProtKB-KW"/>
</dbReference>
<dbReference type="Gene3D" id="1.10.1300.10">
    <property type="entry name" value="3'5'-cyclic nucleotide phosphodiesterase, catalytic domain"/>
    <property type="match status" value="1"/>
</dbReference>
<feature type="domain" description="PDEase" evidence="6">
    <location>
        <begin position="85"/>
        <end position="422"/>
    </location>
</feature>
<dbReference type="GO" id="GO:0007165">
    <property type="term" value="P:signal transduction"/>
    <property type="evidence" value="ECO:0007669"/>
    <property type="project" value="InterPro"/>
</dbReference>
<evidence type="ECO:0000256" key="4">
    <source>
        <dbReference type="PIRSR" id="PIRSR623088-3"/>
    </source>
</evidence>
<dbReference type="InterPro" id="IPR023088">
    <property type="entry name" value="PDEase"/>
</dbReference>
<dbReference type="InterPro" id="IPR002073">
    <property type="entry name" value="PDEase_catalytic_dom"/>
</dbReference>
<dbReference type="GeneID" id="14910220"/>
<evidence type="ECO:0000256" key="5">
    <source>
        <dbReference type="RuleBase" id="RU363067"/>
    </source>
</evidence>
<dbReference type="PROSITE" id="PS00126">
    <property type="entry name" value="PDEASE_I_1"/>
    <property type="match status" value="1"/>
</dbReference>
<keyword evidence="2 5" id="KW-0378">Hydrolase</keyword>
<feature type="binding site" evidence="4">
    <location>
        <position position="207"/>
    </location>
    <ligand>
        <name>Zn(2+)</name>
        <dbReference type="ChEBI" id="CHEBI:29105"/>
        <label>1</label>
    </ligand>
</feature>
<dbReference type="SUPFAM" id="SSF109604">
    <property type="entry name" value="HD-domain/PDEase-like"/>
    <property type="match status" value="1"/>
</dbReference>
<dbReference type="CDD" id="cd00077">
    <property type="entry name" value="HDc"/>
    <property type="match status" value="1"/>
</dbReference>
<name>G0QL72_ICHMU</name>
<keyword evidence="8" id="KW-1185">Reference proteome</keyword>
<feature type="active site" description="Proton donor" evidence="3">
    <location>
        <position position="167"/>
    </location>
</feature>
<evidence type="ECO:0000313" key="7">
    <source>
        <dbReference type="EMBL" id="EGR34033.1"/>
    </source>
</evidence>
<dbReference type="InParanoid" id="G0QL72"/>
<comment type="similarity">
    <text evidence="5">Belongs to the cyclic nucleotide phosphodiesterase family.</text>
</comment>
<dbReference type="InterPro" id="IPR023174">
    <property type="entry name" value="PDEase_CS"/>
</dbReference>